<proteinExistence type="predicted"/>
<protein>
    <submittedName>
        <fullName evidence="2">Uncharacterized protein</fullName>
    </submittedName>
</protein>
<reference evidence="2" key="1">
    <citation type="submission" date="2018-05" db="EMBL/GenBank/DDBJ databases">
        <authorList>
            <person name="Lanie J.A."/>
            <person name="Ng W.-L."/>
            <person name="Kazmierczak K.M."/>
            <person name="Andrzejewski T.M."/>
            <person name="Davidsen T.M."/>
            <person name="Wayne K.J."/>
            <person name="Tettelin H."/>
            <person name="Glass J.I."/>
            <person name="Rusch D."/>
            <person name="Podicherti R."/>
            <person name="Tsui H.-C.T."/>
            <person name="Winkler M.E."/>
        </authorList>
    </citation>
    <scope>NUCLEOTIDE SEQUENCE</scope>
</reference>
<evidence type="ECO:0000313" key="2">
    <source>
        <dbReference type="EMBL" id="SUZ90870.1"/>
    </source>
</evidence>
<accession>A0A381RGJ9</accession>
<dbReference type="AlphaFoldDB" id="A0A381RGJ9"/>
<organism evidence="2">
    <name type="scientific">marine metagenome</name>
    <dbReference type="NCBI Taxonomy" id="408172"/>
    <lineage>
        <taxon>unclassified sequences</taxon>
        <taxon>metagenomes</taxon>
        <taxon>ecological metagenomes</taxon>
    </lineage>
</organism>
<feature type="compositionally biased region" description="Basic and acidic residues" evidence="1">
    <location>
        <begin position="38"/>
        <end position="53"/>
    </location>
</feature>
<feature type="region of interest" description="Disordered" evidence="1">
    <location>
        <begin position="32"/>
        <end position="53"/>
    </location>
</feature>
<gene>
    <name evidence="2" type="ORF">METZ01_LOCUS43724</name>
</gene>
<name>A0A381RGJ9_9ZZZZ</name>
<sequence>MRGHACPVVQALSECVLGSHFLSGSTSYVRHPTARVKRTSESSPKSRLDHRQS</sequence>
<evidence type="ECO:0000256" key="1">
    <source>
        <dbReference type="SAM" id="MobiDB-lite"/>
    </source>
</evidence>
<dbReference type="EMBL" id="UINC01001930">
    <property type="protein sequence ID" value="SUZ90870.1"/>
    <property type="molecule type" value="Genomic_DNA"/>
</dbReference>